<evidence type="ECO:0000256" key="7">
    <source>
        <dbReference type="RuleBase" id="RU003942"/>
    </source>
</evidence>
<dbReference type="SUPFAM" id="SSF103481">
    <property type="entry name" value="Multidrug resistance efflux transporter EmrE"/>
    <property type="match status" value="1"/>
</dbReference>
<keyword evidence="5 8" id="KW-1133">Transmembrane helix</keyword>
<dbReference type="AlphaFoldDB" id="A0A7Z0D2Y7"/>
<keyword evidence="6 8" id="KW-0472">Membrane</keyword>
<keyword evidence="2" id="KW-0813">Transport</keyword>
<reference evidence="9 10" key="1">
    <citation type="submission" date="2020-07" db="EMBL/GenBank/DDBJ databases">
        <title>Sequencing the genomes of 1000 actinobacteria strains.</title>
        <authorList>
            <person name="Klenk H.-P."/>
        </authorList>
    </citation>
    <scope>NUCLEOTIDE SEQUENCE [LARGE SCALE GENOMIC DNA]</scope>
    <source>
        <strain evidence="9 10">DSM 26341</strain>
    </source>
</reference>
<evidence type="ECO:0000313" key="9">
    <source>
        <dbReference type="EMBL" id="NYI67914.1"/>
    </source>
</evidence>
<dbReference type="FunFam" id="1.10.3730.20:FF:000001">
    <property type="entry name" value="Quaternary ammonium compound resistance transporter SugE"/>
    <property type="match status" value="1"/>
</dbReference>
<dbReference type="InterPro" id="IPR045324">
    <property type="entry name" value="Small_multidrug_res"/>
</dbReference>
<name>A0A7Z0D2Y7_9MICO</name>
<dbReference type="GO" id="GO:0022857">
    <property type="term" value="F:transmembrane transporter activity"/>
    <property type="evidence" value="ECO:0007669"/>
    <property type="project" value="InterPro"/>
</dbReference>
<gene>
    <name evidence="9" type="ORF">BJY26_002220</name>
</gene>
<keyword evidence="3" id="KW-1003">Cell membrane</keyword>
<comment type="subcellular location">
    <subcellularLocation>
        <location evidence="1 7">Cell membrane</location>
        <topology evidence="1 7">Multi-pass membrane protein</topology>
    </subcellularLocation>
</comment>
<evidence type="ECO:0000256" key="3">
    <source>
        <dbReference type="ARBA" id="ARBA00022475"/>
    </source>
</evidence>
<comment type="caution">
    <text evidence="9">The sequence shown here is derived from an EMBL/GenBank/DDBJ whole genome shotgun (WGS) entry which is preliminary data.</text>
</comment>
<feature type="transmembrane region" description="Helical" evidence="8">
    <location>
        <begin position="59"/>
        <end position="78"/>
    </location>
</feature>
<comment type="similarity">
    <text evidence="7">Belongs to the drug/metabolite transporter (DMT) superfamily. Small multidrug resistance (SMR) (TC 2.A.7.1) family.</text>
</comment>
<accession>A0A7Z0D2Y7</accession>
<dbReference type="GO" id="GO:0005886">
    <property type="term" value="C:plasma membrane"/>
    <property type="evidence" value="ECO:0007669"/>
    <property type="project" value="UniProtKB-SubCell"/>
</dbReference>
<feature type="transmembrane region" description="Helical" evidence="8">
    <location>
        <begin position="84"/>
        <end position="102"/>
    </location>
</feature>
<dbReference type="Pfam" id="PF00893">
    <property type="entry name" value="Multi_Drug_Res"/>
    <property type="match status" value="1"/>
</dbReference>
<evidence type="ECO:0000313" key="10">
    <source>
        <dbReference type="Proteomes" id="UP000539111"/>
    </source>
</evidence>
<evidence type="ECO:0000256" key="8">
    <source>
        <dbReference type="SAM" id="Phobius"/>
    </source>
</evidence>
<sequence length="107" mass="11169">MVYFALAAAIASEVGGTYLLKFTDGFTRLWPSVGSLGLYVVSVFLLAQIVKTLPVGLTYAVWAGMGTVAIVAVGVMFLHEKLDALTVLGLALVVAGVVILNMKSAAH</sequence>
<dbReference type="Proteomes" id="UP000539111">
    <property type="component" value="Unassembled WGS sequence"/>
</dbReference>
<dbReference type="InterPro" id="IPR037185">
    <property type="entry name" value="EmrE-like"/>
</dbReference>
<evidence type="ECO:0000256" key="4">
    <source>
        <dbReference type="ARBA" id="ARBA00022692"/>
    </source>
</evidence>
<dbReference type="InterPro" id="IPR000390">
    <property type="entry name" value="Small_drug/metabolite_transptr"/>
</dbReference>
<dbReference type="Gene3D" id="1.10.3730.20">
    <property type="match status" value="1"/>
</dbReference>
<dbReference type="EMBL" id="JACBZP010000001">
    <property type="protein sequence ID" value="NYI67914.1"/>
    <property type="molecule type" value="Genomic_DNA"/>
</dbReference>
<dbReference type="PANTHER" id="PTHR30561:SF1">
    <property type="entry name" value="MULTIDRUG TRANSPORTER EMRE"/>
    <property type="match status" value="1"/>
</dbReference>
<feature type="transmembrane region" description="Helical" evidence="8">
    <location>
        <begin position="29"/>
        <end position="47"/>
    </location>
</feature>
<protein>
    <submittedName>
        <fullName evidence="9">Small multidrug resistance pump</fullName>
    </submittedName>
</protein>
<proteinExistence type="inferred from homology"/>
<dbReference type="PANTHER" id="PTHR30561">
    <property type="entry name" value="SMR FAMILY PROTON-DEPENDENT DRUG EFFLUX TRANSPORTER SUGE"/>
    <property type="match status" value="1"/>
</dbReference>
<keyword evidence="4 7" id="KW-0812">Transmembrane</keyword>
<evidence type="ECO:0000256" key="5">
    <source>
        <dbReference type="ARBA" id="ARBA00022989"/>
    </source>
</evidence>
<keyword evidence="10" id="KW-1185">Reference proteome</keyword>
<organism evidence="9 10">
    <name type="scientific">Spelaeicoccus albus</name>
    <dbReference type="NCBI Taxonomy" id="1280376"/>
    <lineage>
        <taxon>Bacteria</taxon>
        <taxon>Bacillati</taxon>
        <taxon>Actinomycetota</taxon>
        <taxon>Actinomycetes</taxon>
        <taxon>Micrococcales</taxon>
        <taxon>Brevibacteriaceae</taxon>
        <taxon>Spelaeicoccus</taxon>
    </lineage>
</organism>
<evidence type="ECO:0000256" key="1">
    <source>
        <dbReference type="ARBA" id="ARBA00004651"/>
    </source>
</evidence>
<evidence type="ECO:0000256" key="6">
    <source>
        <dbReference type="ARBA" id="ARBA00023136"/>
    </source>
</evidence>
<evidence type="ECO:0000256" key="2">
    <source>
        <dbReference type="ARBA" id="ARBA00022448"/>
    </source>
</evidence>
<dbReference type="RefSeq" id="WP_179428232.1">
    <property type="nucleotide sequence ID" value="NZ_JACBZP010000001.1"/>
</dbReference>